<dbReference type="InterPro" id="IPR008754">
    <property type="entry name" value="Peptidase_M43"/>
</dbReference>
<keyword evidence="7" id="KW-0482">Metalloprotease</keyword>
<accession>A0A1C5K1D2</accession>
<dbReference type="Proteomes" id="UP000198215">
    <property type="component" value="Chromosome I"/>
</dbReference>
<protein>
    <submittedName>
        <fullName evidence="12">Uncharacterized protein</fullName>
    </submittedName>
</protein>
<reference evidence="13" key="1">
    <citation type="submission" date="2016-06" db="EMBL/GenBank/DDBJ databases">
        <authorList>
            <person name="Varghese N."/>
            <person name="Submissions Spin"/>
        </authorList>
    </citation>
    <scope>NUCLEOTIDE SEQUENCE [LARGE SCALE GENOMIC DNA]</scope>
    <source>
        <strain evidence="13">DSM 45161</strain>
    </source>
</reference>
<evidence type="ECO:0000313" key="12">
    <source>
        <dbReference type="EMBL" id="SCG76567.1"/>
    </source>
</evidence>
<dbReference type="PANTHER" id="PTHR47466:SF1">
    <property type="entry name" value="METALLOPROTEASE MEP1 (AFU_ORTHOLOGUE AFUA_1G07730)-RELATED"/>
    <property type="match status" value="1"/>
</dbReference>
<feature type="region of interest" description="Disordered" evidence="9">
    <location>
        <begin position="290"/>
        <end position="314"/>
    </location>
</feature>
<dbReference type="PANTHER" id="PTHR47466">
    <property type="match status" value="1"/>
</dbReference>
<dbReference type="CDD" id="cd04275">
    <property type="entry name" value="ZnMc_pappalysin_like"/>
    <property type="match status" value="1"/>
</dbReference>
<feature type="region of interest" description="Disordered" evidence="9">
    <location>
        <begin position="1"/>
        <end position="63"/>
    </location>
</feature>
<evidence type="ECO:0000256" key="1">
    <source>
        <dbReference type="ARBA" id="ARBA00008721"/>
    </source>
</evidence>
<dbReference type="Pfam" id="PF26607">
    <property type="entry name" value="DUF8189"/>
    <property type="match status" value="1"/>
</dbReference>
<dbReference type="GO" id="GO:0046872">
    <property type="term" value="F:metal ion binding"/>
    <property type="evidence" value="ECO:0007669"/>
    <property type="project" value="UniProtKB-KW"/>
</dbReference>
<dbReference type="GO" id="GO:0006508">
    <property type="term" value="P:proteolysis"/>
    <property type="evidence" value="ECO:0007669"/>
    <property type="project" value="UniProtKB-KW"/>
</dbReference>
<keyword evidence="6" id="KW-0862">Zinc</keyword>
<feature type="region of interest" description="Disordered" evidence="9">
    <location>
        <begin position="174"/>
        <end position="202"/>
    </location>
</feature>
<feature type="compositionally biased region" description="Gly residues" evidence="9">
    <location>
        <begin position="45"/>
        <end position="61"/>
    </location>
</feature>
<dbReference type="Gene3D" id="3.40.390.10">
    <property type="entry name" value="Collagenase (Catalytic Domain)"/>
    <property type="match status" value="1"/>
</dbReference>
<dbReference type="CDD" id="cd22954">
    <property type="entry name" value="PLL_lectin"/>
    <property type="match status" value="1"/>
</dbReference>
<feature type="compositionally biased region" description="Polar residues" evidence="9">
    <location>
        <begin position="299"/>
        <end position="308"/>
    </location>
</feature>
<evidence type="ECO:0000313" key="13">
    <source>
        <dbReference type="Proteomes" id="UP000198215"/>
    </source>
</evidence>
<evidence type="ECO:0000256" key="2">
    <source>
        <dbReference type="ARBA" id="ARBA00022670"/>
    </source>
</evidence>
<dbReference type="AlphaFoldDB" id="A0A1C5K1D2"/>
<dbReference type="GO" id="GO:0008237">
    <property type="term" value="F:metallopeptidase activity"/>
    <property type="evidence" value="ECO:0007669"/>
    <property type="project" value="UniProtKB-KW"/>
</dbReference>
<evidence type="ECO:0000259" key="11">
    <source>
        <dbReference type="Pfam" id="PF26607"/>
    </source>
</evidence>
<keyword evidence="5" id="KW-0378">Hydrolase</keyword>
<gene>
    <name evidence="12" type="ORF">GA0070614_5952</name>
</gene>
<name>A0A1C5K1D2_9ACTN</name>
<organism evidence="12 13">
    <name type="scientific">Micromonospora coxensis</name>
    <dbReference type="NCBI Taxonomy" id="356852"/>
    <lineage>
        <taxon>Bacteria</taxon>
        <taxon>Bacillati</taxon>
        <taxon>Actinomycetota</taxon>
        <taxon>Actinomycetes</taxon>
        <taxon>Micromonosporales</taxon>
        <taxon>Micromonosporaceae</taxon>
        <taxon>Micromonospora</taxon>
    </lineage>
</organism>
<dbReference type="Pfam" id="PF05572">
    <property type="entry name" value="Peptidase_M43"/>
    <property type="match status" value="1"/>
</dbReference>
<keyword evidence="8" id="KW-1015">Disulfide bond</keyword>
<dbReference type="EMBL" id="LT607753">
    <property type="protein sequence ID" value="SCG76567.1"/>
    <property type="molecule type" value="Genomic_DNA"/>
</dbReference>
<keyword evidence="13" id="KW-1185">Reference proteome</keyword>
<keyword evidence="2" id="KW-0645">Protease</keyword>
<keyword evidence="4" id="KW-0732">Signal</keyword>
<keyword evidence="3" id="KW-0479">Metal-binding</keyword>
<comment type="similarity">
    <text evidence="1">Belongs to the peptidase M43B family.</text>
</comment>
<dbReference type="SUPFAM" id="SSF55486">
    <property type="entry name" value="Metalloproteases ('zincins'), catalytic domain"/>
    <property type="match status" value="1"/>
</dbReference>
<feature type="compositionally biased region" description="Low complexity" evidence="9">
    <location>
        <begin position="19"/>
        <end position="30"/>
    </location>
</feature>
<evidence type="ECO:0000256" key="3">
    <source>
        <dbReference type="ARBA" id="ARBA00022723"/>
    </source>
</evidence>
<evidence type="ECO:0000256" key="6">
    <source>
        <dbReference type="ARBA" id="ARBA00022833"/>
    </source>
</evidence>
<evidence type="ECO:0000256" key="9">
    <source>
        <dbReference type="SAM" id="MobiDB-lite"/>
    </source>
</evidence>
<dbReference type="Gene3D" id="2.120.10.70">
    <property type="entry name" value="Fucose-specific lectin"/>
    <property type="match status" value="3"/>
</dbReference>
<evidence type="ECO:0000256" key="4">
    <source>
        <dbReference type="ARBA" id="ARBA00022729"/>
    </source>
</evidence>
<feature type="domain" description="PLL-like beta propeller" evidence="11">
    <location>
        <begin position="371"/>
        <end position="697"/>
    </location>
</feature>
<evidence type="ECO:0000256" key="7">
    <source>
        <dbReference type="ARBA" id="ARBA00023049"/>
    </source>
</evidence>
<dbReference type="InterPro" id="IPR024079">
    <property type="entry name" value="MetalloPept_cat_dom_sf"/>
</dbReference>
<dbReference type="InterPro" id="IPR058502">
    <property type="entry name" value="PLL-like_beta-prop"/>
</dbReference>
<evidence type="ECO:0000256" key="5">
    <source>
        <dbReference type="ARBA" id="ARBA00022801"/>
    </source>
</evidence>
<sequence length="734" mass="77655">MGGPFPTGPDGRSIRDRMTSPGAPPAAAEPGSGGTAGMAGMSPDGSGGAGGGGGGAGGGGAQPSPHWCATMNIHRRLLNQFPEYQRARAVIENNTRTLVTGRAGPLRTGVARLPVVVHVVWQTEDQNVSDAQIHSQIAVLNADFRATNPDVNRVPEVFRELVADVGVEFHLADVDPEGNPTTGITRTRTSRESFSPDDDGVKSAATGGADAWPASRYLNLWVCRLASGLLGYAQFPGGPPQTDGVVVTYTAFGTTGTAAAPFNLGRTATHEVGHYLNLFHIWGDDGTGCGGTDEVDDTPNQAGPNNGKPTFPKVSCDNGPHGDLFVNYMDYVDDAAMMMFTKGQAARMQACLDAARSSLVAAERTATPAAPVAATAVGRVDAFRTGLDSGLYHKWWNGSGWAPSILDYEYLGGTFLGTPRVVGLGPDRLAVLVRGTDRALYVKWWDGSGWAPSSTDFQRLGGACLGDPAVVSWDPRRLDVLVRGVDRALYHKWWDGSAWQPSSDGYVHLGGICAGEPALASWGPDRLDVFVVGADSALHHKWWDGGAWQPSPIGYENLGGICAGRPVAVSRGPDRLDVFVVGADSALYHKWWDGTAWQPSPTTYECLGGVCVGDPQVVADGRGRLDVFMVGADSALYHKWWDGTAWQPSPTAYECLGGVCVGDPQVVRSGPDRLDVLVTGADSALHHKWWDGRSWLPSATSSENLGAAPTRSVIEGLVPEWRRALGATGAMSHP</sequence>
<feature type="domain" description="Peptidase M43 pregnancy-associated plasma-A" evidence="10">
    <location>
        <begin position="209"/>
        <end position="353"/>
    </location>
</feature>
<evidence type="ECO:0000256" key="8">
    <source>
        <dbReference type="ARBA" id="ARBA00023157"/>
    </source>
</evidence>
<dbReference type="SUPFAM" id="SSF89372">
    <property type="entry name" value="Fucose-specific lectin"/>
    <property type="match status" value="2"/>
</dbReference>
<proteinExistence type="inferred from homology"/>
<evidence type="ECO:0000259" key="10">
    <source>
        <dbReference type="Pfam" id="PF05572"/>
    </source>
</evidence>